<dbReference type="OrthoDB" id="1905256at2759"/>
<evidence type="ECO:0000256" key="1">
    <source>
        <dbReference type="ARBA" id="ARBA00023027"/>
    </source>
</evidence>
<keyword evidence="4" id="KW-1185">Reference proteome</keyword>
<dbReference type="Proteomes" id="UP000235220">
    <property type="component" value="Chromosome 6"/>
</dbReference>
<dbReference type="SMART" id="SM00255">
    <property type="entry name" value="TIR"/>
    <property type="match status" value="1"/>
</dbReference>
<accession>A0A6P9EGS0</accession>
<dbReference type="PANTHER" id="PTHR32009">
    <property type="entry name" value="TMV RESISTANCE PROTEIN N-LIKE"/>
    <property type="match status" value="1"/>
</dbReference>
<dbReference type="FunFam" id="3.40.50.10140:FF:000007">
    <property type="entry name" value="Disease resistance protein (TIR-NBS-LRR class)"/>
    <property type="match status" value="1"/>
</dbReference>
<dbReference type="RefSeq" id="XP_035546679.1">
    <property type="nucleotide sequence ID" value="XM_035690786.1"/>
</dbReference>
<evidence type="ECO:0000256" key="2">
    <source>
        <dbReference type="SAM" id="MobiDB-lite"/>
    </source>
</evidence>
<protein>
    <submittedName>
        <fullName evidence="5">TMV resistance protein N-like</fullName>
    </submittedName>
</protein>
<evidence type="ECO:0000313" key="5">
    <source>
        <dbReference type="RefSeq" id="XP_035546679.1"/>
    </source>
</evidence>
<dbReference type="SUPFAM" id="SSF52200">
    <property type="entry name" value="Toll/Interleukin receptor TIR domain"/>
    <property type="match status" value="1"/>
</dbReference>
<dbReference type="KEGG" id="jre:118348682"/>
<dbReference type="GeneID" id="118348682"/>
<gene>
    <name evidence="5" type="primary">LOC118348682</name>
</gene>
<evidence type="ECO:0000259" key="3">
    <source>
        <dbReference type="PROSITE" id="PS50104"/>
    </source>
</evidence>
<dbReference type="InParanoid" id="A0A6P9EGS0"/>
<organism evidence="4 5">
    <name type="scientific">Juglans regia</name>
    <name type="common">English walnut</name>
    <dbReference type="NCBI Taxonomy" id="51240"/>
    <lineage>
        <taxon>Eukaryota</taxon>
        <taxon>Viridiplantae</taxon>
        <taxon>Streptophyta</taxon>
        <taxon>Embryophyta</taxon>
        <taxon>Tracheophyta</taxon>
        <taxon>Spermatophyta</taxon>
        <taxon>Magnoliopsida</taxon>
        <taxon>eudicotyledons</taxon>
        <taxon>Gunneridae</taxon>
        <taxon>Pentapetalae</taxon>
        <taxon>rosids</taxon>
        <taxon>fabids</taxon>
        <taxon>Fagales</taxon>
        <taxon>Juglandaceae</taxon>
        <taxon>Juglans</taxon>
    </lineage>
</organism>
<dbReference type="InterPro" id="IPR000157">
    <property type="entry name" value="TIR_dom"/>
</dbReference>
<dbReference type="InterPro" id="IPR035897">
    <property type="entry name" value="Toll_tir_struct_dom_sf"/>
</dbReference>
<dbReference type="GO" id="GO:0007165">
    <property type="term" value="P:signal transduction"/>
    <property type="evidence" value="ECO:0000318"/>
    <property type="project" value="GO_Central"/>
</dbReference>
<feature type="compositionally biased region" description="Low complexity" evidence="2">
    <location>
        <begin position="12"/>
        <end position="22"/>
    </location>
</feature>
<sequence>MTSSIAPLGVLSSPSSSNSSSLTSQWSYDVFLSFRGEDTRNNFIVHLYKDLHQNGINTYMDNEELRRGEKISPALQKAIEESKISIIVFSENYASSTWCLDELMKILECKESKQHKVLPVFYKVEPSTVRHQKSSFKEALARHEEKFKDDAKVQRWKTALKQVADLSGLHLKINENESEFIQKIVQEWE</sequence>
<dbReference type="GO" id="GO:0005634">
    <property type="term" value="C:nucleus"/>
    <property type="evidence" value="ECO:0000318"/>
    <property type="project" value="GO_Central"/>
</dbReference>
<name>A0A6P9EGS0_JUGRE</name>
<feature type="region of interest" description="Disordered" evidence="2">
    <location>
        <begin position="1"/>
        <end position="22"/>
    </location>
</feature>
<proteinExistence type="predicted"/>
<dbReference type="Pfam" id="PF01582">
    <property type="entry name" value="TIR"/>
    <property type="match status" value="1"/>
</dbReference>
<evidence type="ECO:0000313" key="4">
    <source>
        <dbReference type="Proteomes" id="UP000235220"/>
    </source>
</evidence>
<keyword evidence="1" id="KW-0520">NAD</keyword>
<dbReference type="Gene3D" id="3.40.50.10140">
    <property type="entry name" value="Toll/interleukin-1 receptor homology (TIR) domain"/>
    <property type="match status" value="1"/>
</dbReference>
<dbReference type="FunCoup" id="A0A6P9EGS0">
    <property type="interactions" value="226"/>
</dbReference>
<feature type="domain" description="TIR" evidence="3">
    <location>
        <begin position="26"/>
        <end position="189"/>
    </location>
</feature>
<reference evidence="5" key="1">
    <citation type="submission" date="2025-08" db="UniProtKB">
        <authorList>
            <consortium name="RefSeq"/>
        </authorList>
    </citation>
    <scope>IDENTIFICATION</scope>
    <source>
        <tissue evidence="5">Leaves</tissue>
    </source>
</reference>
<dbReference type="PROSITE" id="PS50104">
    <property type="entry name" value="TIR"/>
    <property type="match status" value="1"/>
</dbReference>
<dbReference type="PANTHER" id="PTHR32009:SF138">
    <property type="entry name" value="DISEASE RESISTANCE PROTEIN (TIR-NBS-LRR CLASS)"/>
    <property type="match status" value="1"/>
</dbReference>
<dbReference type="AlphaFoldDB" id="A0A6P9EGS0"/>